<dbReference type="Pfam" id="PF01206">
    <property type="entry name" value="TusA"/>
    <property type="match status" value="1"/>
</dbReference>
<dbReference type="EMBL" id="NCQP01000001">
    <property type="protein sequence ID" value="OWJ55554.1"/>
    <property type="molecule type" value="Genomic_DNA"/>
</dbReference>
<dbReference type="SUPFAM" id="SSF64307">
    <property type="entry name" value="SirA-like"/>
    <property type="match status" value="1"/>
</dbReference>
<dbReference type="CDD" id="cd00291">
    <property type="entry name" value="SirA_YedF_YeeD"/>
    <property type="match status" value="1"/>
</dbReference>
<dbReference type="PROSITE" id="PS01148">
    <property type="entry name" value="UPF0033"/>
    <property type="match status" value="1"/>
</dbReference>
<organism evidence="2 3">
    <name type="scientific">Pyrodictium delaneyi</name>
    <dbReference type="NCBI Taxonomy" id="1273541"/>
    <lineage>
        <taxon>Archaea</taxon>
        <taxon>Thermoproteota</taxon>
        <taxon>Thermoprotei</taxon>
        <taxon>Desulfurococcales</taxon>
        <taxon>Pyrodictiaceae</taxon>
        <taxon>Pyrodictium</taxon>
    </lineage>
</organism>
<dbReference type="AlphaFoldDB" id="A0A211YRM1"/>
<keyword evidence="3" id="KW-1185">Reference proteome</keyword>
<gene>
    <name evidence="2" type="ORF">Pdsh_01835</name>
</gene>
<evidence type="ECO:0000313" key="2">
    <source>
        <dbReference type="EMBL" id="OWJ55554.1"/>
    </source>
</evidence>
<sequence>MGASTPRTPSHVSRPTTVLGEHLVAQQGEVVDLRGKICPEPYVRAMKLLEQAPKGSVLRIVMDSWRCVIMLVSAVKALGMKVDVAKHDEKSFLITIEKSVEEKKEKS</sequence>
<evidence type="ECO:0000259" key="1">
    <source>
        <dbReference type="PROSITE" id="PS01148"/>
    </source>
</evidence>
<evidence type="ECO:0000313" key="3">
    <source>
        <dbReference type="Proteomes" id="UP000196694"/>
    </source>
</evidence>
<accession>A0A211YRM1</accession>
<dbReference type="InterPro" id="IPR001455">
    <property type="entry name" value="TusA-like"/>
</dbReference>
<comment type="caution">
    <text evidence="2">The sequence shown here is derived from an EMBL/GenBank/DDBJ whole genome shotgun (WGS) entry which is preliminary data.</text>
</comment>
<dbReference type="InterPro" id="IPR036868">
    <property type="entry name" value="TusA-like_sf"/>
</dbReference>
<name>A0A211YRM1_9CREN</name>
<reference evidence="2 3" key="1">
    <citation type="submission" date="2017-05" db="EMBL/GenBank/DDBJ databases">
        <title>The draft genome of the hyperthermophilic archaeon 'Pyrodictium delaneyi strain Hulk', an iron and nitrate reducer, reveals the capacity for sulfate reduction.</title>
        <authorList>
            <person name="Demey L.M."/>
            <person name="Miller C."/>
            <person name="Manzella M."/>
            <person name="Reguera G."/>
            <person name="Kashefi K."/>
        </authorList>
    </citation>
    <scope>NUCLEOTIDE SEQUENCE [LARGE SCALE GENOMIC DNA]</scope>
    <source>
        <strain evidence="2 3">Hulk</strain>
    </source>
</reference>
<feature type="domain" description="UPF0033" evidence="1">
    <location>
        <begin position="31"/>
        <end position="55"/>
    </location>
</feature>
<dbReference type="Proteomes" id="UP000196694">
    <property type="component" value="Unassembled WGS sequence"/>
</dbReference>
<proteinExistence type="predicted"/>
<dbReference type="Gene3D" id="3.30.110.40">
    <property type="entry name" value="TusA-like domain"/>
    <property type="match status" value="1"/>
</dbReference>
<protein>
    <recommendedName>
        <fullName evidence="1">UPF0033 domain-containing protein</fullName>
    </recommendedName>
</protein>